<comment type="caution">
    <text evidence="4">The sequence shown here is derived from an EMBL/GenBank/DDBJ whole genome shotgun (WGS) entry which is preliminary data.</text>
</comment>
<proteinExistence type="predicted"/>
<dbReference type="AlphaFoldDB" id="A0A8J3TDU0"/>
<accession>A0A8J3TDU0</accession>
<feature type="region of interest" description="Disordered" evidence="1">
    <location>
        <begin position="149"/>
        <end position="175"/>
    </location>
</feature>
<evidence type="ECO:0000259" key="3">
    <source>
        <dbReference type="Pfam" id="PF13472"/>
    </source>
</evidence>
<dbReference type="PANTHER" id="PTHR43784">
    <property type="entry name" value="GDSL-LIKE LIPASE/ACYLHYDROLASE, PUTATIVE (AFU_ORTHOLOGUE AFUA_2G00820)-RELATED"/>
    <property type="match status" value="1"/>
</dbReference>
<dbReference type="InterPro" id="IPR053140">
    <property type="entry name" value="GDSL_Rv0518-like"/>
</dbReference>
<feature type="domain" description="SGNH hydrolase-type esterase" evidence="3">
    <location>
        <begin position="208"/>
        <end position="401"/>
    </location>
</feature>
<dbReference type="PANTHER" id="PTHR43784:SF2">
    <property type="entry name" value="GDSL-LIKE LIPASE_ACYLHYDROLASE, PUTATIVE (AFU_ORTHOLOGUE AFUA_2G00820)-RELATED"/>
    <property type="match status" value="1"/>
</dbReference>
<evidence type="ECO:0000313" key="5">
    <source>
        <dbReference type="Proteomes" id="UP000599074"/>
    </source>
</evidence>
<sequence length="419" mass="43580">MRRVRRSAAGCAVTALLVAVVVAPAPADASLPWGPQVTLTESALGGVHGTSPDATVRNVLAVTAAGDNLRVRLSNPSGTALTVRAASVGLQATAGSPALERRSARPATFGYRRGVTIAPGASVWSDPVRLRVKAGDHVAVSVYAPGAPVGDHDFPPPETHTPGSFLSSGPGDATGDESGGAFGTFRPGTLWWVDAVSATSLARGTIVALGDSITDGYGAVGGGPRWTDVLAGRLEAQPPHRRLSVANAGISGNTVSVQPNPYDPTNQCCGPPAPQRLDRDVLSLPGVTYVFLLEGTNDIGGGQYAPPAPAEQVIGAMREIAARVHRAGKKIVGATVLPMCNAAGSDREATRLRVNEWIRTSRTFDAVVDFDAVLRDPKDPTVMYEPWRNDCYHPNAAGDRILGNSIPLEVFGLPGYGRN</sequence>
<keyword evidence="4" id="KW-0378">Hydrolase</keyword>
<keyword evidence="2" id="KW-0732">Signal</keyword>
<dbReference type="InterPro" id="IPR013830">
    <property type="entry name" value="SGNH_hydro"/>
</dbReference>
<gene>
    <name evidence="4" type="ORF">Pme01_40710</name>
</gene>
<evidence type="ECO:0000256" key="1">
    <source>
        <dbReference type="SAM" id="MobiDB-lite"/>
    </source>
</evidence>
<dbReference type="Pfam" id="PF13472">
    <property type="entry name" value="Lipase_GDSL_2"/>
    <property type="match status" value="1"/>
</dbReference>
<feature type="chain" id="PRO_5035310349" evidence="2">
    <location>
        <begin position="30"/>
        <end position="419"/>
    </location>
</feature>
<feature type="signal peptide" evidence="2">
    <location>
        <begin position="1"/>
        <end position="29"/>
    </location>
</feature>
<evidence type="ECO:0000313" key="4">
    <source>
        <dbReference type="EMBL" id="GII24474.1"/>
    </source>
</evidence>
<dbReference type="GO" id="GO:0016787">
    <property type="term" value="F:hydrolase activity"/>
    <property type="evidence" value="ECO:0007669"/>
    <property type="project" value="UniProtKB-KW"/>
</dbReference>
<keyword evidence="5" id="KW-1185">Reference proteome</keyword>
<evidence type="ECO:0000256" key="2">
    <source>
        <dbReference type="SAM" id="SignalP"/>
    </source>
</evidence>
<dbReference type="Proteomes" id="UP000599074">
    <property type="component" value="Unassembled WGS sequence"/>
</dbReference>
<organism evidence="4 5">
    <name type="scientific">Planosporangium mesophilum</name>
    <dbReference type="NCBI Taxonomy" id="689768"/>
    <lineage>
        <taxon>Bacteria</taxon>
        <taxon>Bacillati</taxon>
        <taxon>Actinomycetota</taxon>
        <taxon>Actinomycetes</taxon>
        <taxon>Micromonosporales</taxon>
        <taxon>Micromonosporaceae</taxon>
        <taxon>Planosporangium</taxon>
    </lineage>
</organism>
<dbReference type="RefSeq" id="WP_168116523.1">
    <property type="nucleotide sequence ID" value="NZ_BOON01000038.1"/>
</dbReference>
<protein>
    <submittedName>
        <fullName evidence="4">SGNH hydrolase</fullName>
    </submittedName>
</protein>
<dbReference type="InterPro" id="IPR036514">
    <property type="entry name" value="SGNH_hydro_sf"/>
</dbReference>
<dbReference type="Gene3D" id="3.40.50.1110">
    <property type="entry name" value="SGNH hydrolase"/>
    <property type="match status" value="1"/>
</dbReference>
<reference evidence="4" key="1">
    <citation type="submission" date="2021-01" db="EMBL/GenBank/DDBJ databases">
        <title>Whole genome shotgun sequence of Planosporangium mesophilum NBRC 109066.</title>
        <authorList>
            <person name="Komaki H."/>
            <person name="Tamura T."/>
        </authorList>
    </citation>
    <scope>NUCLEOTIDE SEQUENCE</scope>
    <source>
        <strain evidence="4">NBRC 109066</strain>
    </source>
</reference>
<name>A0A8J3TDU0_9ACTN</name>
<dbReference type="EMBL" id="BOON01000038">
    <property type="protein sequence ID" value="GII24474.1"/>
    <property type="molecule type" value="Genomic_DNA"/>
</dbReference>
<dbReference type="SUPFAM" id="SSF52266">
    <property type="entry name" value="SGNH hydrolase"/>
    <property type="match status" value="1"/>
</dbReference>